<dbReference type="RefSeq" id="WP_203913567.1">
    <property type="nucleotide sequence ID" value="NZ_BONY01000078.1"/>
</dbReference>
<dbReference type="SUPFAM" id="SSF56112">
    <property type="entry name" value="Protein kinase-like (PK-like)"/>
    <property type="match status" value="1"/>
</dbReference>
<dbReference type="Proteomes" id="UP000612899">
    <property type="component" value="Unassembled WGS sequence"/>
</dbReference>
<evidence type="ECO:0000259" key="1">
    <source>
        <dbReference type="Pfam" id="PF01636"/>
    </source>
</evidence>
<organism evidence="2 3">
    <name type="scientific">Rhizocola hellebori</name>
    <dbReference type="NCBI Taxonomy" id="1392758"/>
    <lineage>
        <taxon>Bacteria</taxon>
        <taxon>Bacillati</taxon>
        <taxon>Actinomycetota</taxon>
        <taxon>Actinomycetes</taxon>
        <taxon>Micromonosporales</taxon>
        <taxon>Micromonosporaceae</taxon>
        <taxon>Rhizocola</taxon>
    </lineage>
</organism>
<proteinExistence type="predicted"/>
<sequence length="350" mass="38807">MTREVTLLLVDGTALAPFEVDYPWWQEVRGVVSGARKHFGLDLSVLRILSTEPGLTNGGRVTYLAEPVGWAGPVHDTDHPLRPDYAKPGGPSRTLAWAQQVLDCPITNVHQQRTWNLSAIWKLETERGLVWLKQVPRFFLHEASVIGYLGQPPLIAADDQGRMLLADVPGEDLYGAQFEVHRDIAEDMVRIQLRALQTGPPRGLPPMLALAPQPWLAERLERVAAAGMPDTLVHGDLHPGNVRGTPAQRTIIDWGDSFWGQPGFDILRLTERLSKEDALVLVRHWAELWREALPGCDPEAAVEALRPVAALRNAAVYANFLAHIEPSEHPYHAGDVPFWLAEAQRIAGGE</sequence>
<keyword evidence="3" id="KW-1185">Reference proteome</keyword>
<reference evidence="2" key="1">
    <citation type="submission" date="2021-01" db="EMBL/GenBank/DDBJ databases">
        <title>Whole genome shotgun sequence of Rhizocola hellebori NBRC 109834.</title>
        <authorList>
            <person name="Komaki H."/>
            <person name="Tamura T."/>
        </authorList>
    </citation>
    <scope>NUCLEOTIDE SEQUENCE</scope>
    <source>
        <strain evidence="2">NBRC 109834</strain>
    </source>
</reference>
<protein>
    <recommendedName>
        <fullName evidence="1">Aminoglycoside phosphotransferase domain-containing protein</fullName>
    </recommendedName>
</protein>
<dbReference type="InterPro" id="IPR011009">
    <property type="entry name" value="Kinase-like_dom_sf"/>
</dbReference>
<dbReference type="AlphaFoldDB" id="A0A8J3VL80"/>
<dbReference type="Pfam" id="PF01636">
    <property type="entry name" value="APH"/>
    <property type="match status" value="1"/>
</dbReference>
<gene>
    <name evidence="2" type="ORF">Rhe02_79050</name>
</gene>
<evidence type="ECO:0000313" key="2">
    <source>
        <dbReference type="EMBL" id="GIH09838.1"/>
    </source>
</evidence>
<dbReference type="InterPro" id="IPR002575">
    <property type="entry name" value="Aminoglycoside_PTrfase"/>
</dbReference>
<comment type="caution">
    <text evidence="2">The sequence shown here is derived from an EMBL/GenBank/DDBJ whole genome shotgun (WGS) entry which is preliminary data.</text>
</comment>
<dbReference type="Gene3D" id="3.90.1200.10">
    <property type="match status" value="1"/>
</dbReference>
<feature type="domain" description="Aminoglycoside phosphotransferase" evidence="1">
    <location>
        <begin position="210"/>
        <end position="277"/>
    </location>
</feature>
<name>A0A8J3VL80_9ACTN</name>
<accession>A0A8J3VL80</accession>
<dbReference type="EMBL" id="BONY01000078">
    <property type="protein sequence ID" value="GIH09838.1"/>
    <property type="molecule type" value="Genomic_DNA"/>
</dbReference>
<evidence type="ECO:0000313" key="3">
    <source>
        <dbReference type="Proteomes" id="UP000612899"/>
    </source>
</evidence>